<dbReference type="PROSITE" id="PS00815">
    <property type="entry name" value="AIPM_HOMOCIT_SYNTH_1"/>
    <property type="match status" value="1"/>
</dbReference>
<dbReference type="Gene3D" id="3.20.20.70">
    <property type="entry name" value="Aldolase class I"/>
    <property type="match status" value="1"/>
</dbReference>
<dbReference type="GO" id="GO:0019752">
    <property type="term" value="P:carboxylic acid metabolic process"/>
    <property type="evidence" value="ECO:0007669"/>
    <property type="project" value="InterPro"/>
</dbReference>
<feature type="domain" description="Pyruvate carboxyltransferase" evidence="3">
    <location>
        <begin position="14"/>
        <end position="265"/>
    </location>
</feature>
<dbReference type="PANTHER" id="PTHR42880:SF1">
    <property type="entry name" value="ISOPROPYLMALATE_HOMOCITRATE_CITRAMALATE SYNTHASE FAMILY PROTEIN"/>
    <property type="match status" value="1"/>
</dbReference>
<dbReference type="Pfam" id="PF22617">
    <property type="entry name" value="HCS_D2"/>
    <property type="match status" value="1"/>
</dbReference>
<evidence type="ECO:0000256" key="2">
    <source>
        <dbReference type="RuleBase" id="RU003523"/>
    </source>
</evidence>
<keyword evidence="1 2" id="KW-0808">Transferase</keyword>
<dbReference type="SUPFAM" id="SSF51569">
    <property type="entry name" value="Aldolase"/>
    <property type="match status" value="1"/>
</dbReference>
<comment type="similarity">
    <text evidence="2">Belongs to the alpha-IPM synthase/homocitrate synthase family.</text>
</comment>
<evidence type="ECO:0000256" key="1">
    <source>
        <dbReference type="ARBA" id="ARBA00022679"/>
    </source>
</evidence>
<accession>A0A162LTU3</accession>
<dbReference type="InterPro" id="IPR054691">
    <property type="entry name" value="LeuA/HCS_post-cat"/>
</dbReference>
<proteinExistence type="inferred from homology"/>
<dbReference type="NCBIfam" id="TIGR02660">
    <property type="entry name" value="nifV_homocitr"/>
    <property type="match status" value="1"/>
</dbReference>
<evidence type="ECO:0000259" key="3">
    <source>
        <dbReference type="PROSITE" id="PS50991"/>
    </source>
</evidence>
<name>A0A162LTU3_9BACL</name>
<dbReference type="AlphaFoldDB" id="A0A162LTU3"/>
<keyword evidence="5" id="KW-1185">Reference proteome</keyword>
<gene>
    <name evidence="4" type="primary">aksA</name>
    <name evidence="4" type="ORF">PGLA_22870</name>
</gene>
<dbReference type="PROSITE" id="PS00816">
    <property type="entry name" value="AIPM_HOMOCIT_SYNTH_2"/>
    <property type="match status" value="1"/>
</dbReference>
<dbReference type="STRING" id="494026.PGLA_22870"/>
<evidence type="ECO:0000313" key="5">
    <source>
        <dbReference type="Proteomes" id="UP000076967"/>
    </source>
</evidence>
<dbReference type="Gene3D" id="1.10.238.260">
    <property type="match status" value="1"/>
</dbReference>
<dbReference type="CDD" id="cd07939">
    <property type="entry name" value="DRE_TIM_NifV"/>
    <property type="match status" value="1"/>
</dbReference>
<protein>
    <submittedName>
        <fullName evidence="4">Homoaconitate hydratase</fullName>
    </submittedName>
</protein>
<dbReference type="PANTHER" id="PTHR42880">
    <property type="entry name" value="HOMOCITRATE SYNTHASE"/>
    <property type="match status" value="1"/>
</dbReference>
<dbReference type="InterPro" id="IPR013477">
    <property type="entry name" value="NifV/FrbC"/>
</dbReference>
<dbReference type="InterPro" id="IPR000891">
    <property type="entry name" value="PYR_CT"/>
</dbReference>
<sequence length="382" mass="42280">MKHDFTAERKDRNLYVTDTTLRDGEQAAGVVFSIDEKVEIAYLLDQVGVDEIEVGIPAMNNVEIESIKRIIDLKLNSKLIGWNRANKEDIKKSIDCGLTGIHIGFPVSDLHIKERFGKDRNWILENITETIEFAKSQKLYVSCSGEDASRADPDFLIEYAKTIKAAGADRIRVSDTVGHFNPLDVYKMIRLLVDEVGIDIESHTHNDFGMATANVIAAVCAGATHAQGTVMGIGERAGNGSLEEIIMALKYICGFDLKVETRKLKDLVNFVAKAAGRTVPNWKPIVGEDIFAHESGIHVSAGLKANHLFEPFAPEDVNLERKLVIGKHSGTAGIIHKLGMHGIKITTEEAYVLLEEVRQFSLEHKRALTDNELLQLANKVNV</sequence>
<dbReference type="InterPro" id="IPR013785">
    <property type="entry name" value="Aldolase_TIM"/>
</dbReference>
<reference evidence="4 5" key="1">
    <citation type="submission" date="2016-03" db="EMBL/GenBank/DDBJ databases">
        <title>Draft genome sequence of Paenibacillus glacialis DSM 22343.</title>
        <authorList>
            <person name="Shin S.-K."/>
            <person name="Yi H."/>
        </authorList>
    </citation>
    <scope>NUCLEOTIDE SEQUENCE [LARGE SCALE GENOMIC DNA]</scope>
    <source>
        <strain evidence="4 5">DSM 22343</strain>
    </source>
</reference>
<dbReference type="Pfam" id="PF00682">
    <property type="entry name" value="HMGL-like"/>
    <property type="match status" value="1"/>
</dbReference>
<dbReference type="Proteomes" id="UP000076967">
    <property type="component" value="Unassembled WGS sequence"/>
</dbReference>
<dbReference type="GO" id="GO:0046912">
    <property type="term" value="F:acyltransferase activity, acyl groups converted into alkyl on transfer"/>
    <property type="evidence" value="ECO:0007669"/>
    <property type="project" value="InterPro"/>
</dbReference>
<dbReference type="InterPro" id="IPR002034">
    <property type="entry name" value="AIPM/Hcit_synth_CS"/>
</dbReference>
<evidence type="ECO:0000313" key="4">
    <source>
        <dbReference type="EMBL" id="OAB34203.1"/>
    </source>
</evidence>
<dbReference type="OrthoDB" id="9804858at2"/>
<comment type="caution">
    <text evidence="4">The sequence shown here is derived from an EMBL/GenBank/DDBJ whole genome shotgun (WGS) entry which is preliminary data.</text>
</comment>
<dbReference type="EMBL" id="LVJH01000070">
    <property type="protein sequence ID" value="OAB34203.1"/>
    <property type="molecule type" value="Genomic_DNA"/>
</dbReference>
<dbReference type="PROSITE" id="PS50991">
    <property type="entry name" value="PYR_CT"/>
    <property type="match status" value="1"/>
</dbReference>
<organism evidence="4 5">
    <name type="scientific">Paenibacillus glacialis</name>
    <dbReference type="NCBI Taxonomy" id="494026"/>
    <lineage>
        <taxon>Bacteria</taxon>
        <taxon>Bacillati</taxon>
        <taxon>Bacillota</taxon>
        <taxon>Bacilli</taxon>
        <taxon>Bacillales</taxon>
        <taxon>Paenibacillaceae</taxon>
        <taxon>Paenibacillus</taxon>
    </lineage>
</organism>